<dbReference type="Proteomes" id="UP000315343">
    <property type="component" value="Unassembled WGS sequence"/>
</dbReference>
<dbReference type="AlphaFoldDB" id="A0A562JHR4"/>
<evidence type="ECO:0000313" key="2">
    <source>
        <dbReference type="Proteomes" id="UP000315343"/>
    </source>
</evidence>
<reference evidence="1 2" key="1">
    <citation type="submission" date="2019-07" db="EMBL/GenBank/DDBJ databases">
        <title>Genomic Encyclopedia of Type Strains, Phase I: the one thousand microbial genomes (KMG-I) project.</title>
        <authorList>
            <person name="Kyrpides N."/>
        </authorList>
    </citation>
    <scope>NUCLEOTIDE SEQUENCE [LARGE SCALE GENOMIC DNA]</scope>
    <source>
        <strain evidence="1 2">DSM 13558</strain>
    </source>
</reference>
<comment type="caution">
    <text evidence="1">The sequence shown here is derived from an EMBL/GenBank/DDBJ whole genome shotgun (WGS) entry which is preliminary data.</text>
</comment>
<gene>
    <name evidence="1" type="ORF">LY60_01056</name>
</gene>
<accession>A0A562JHR4</accession>
<keyword evidence="2" id="KW-1185">Reference proteome</keyword>
<dbReference type="EMBL" id="VLKH01000002">
    <property type="protein sequence ID" value="TWH82750.1"/>
    <property type="molecule type" value="Genomic_DNA"/>
</dbReference>
<protein>
    <submittedName>
        <fullName evidence="1">Uncharacterized protein</fullName>
    </submittedName>
</protein>
<evidence type="ECO:0000313" key="1">
    <source>
        <dbReference type="EMBL" id="TWH82750.1"/>
    </source>
</evidence>
<sequence length="39" mass="4438">MKKKIFLLLILLVISFTAIYFGNSIDRSIKKIPESAVLL</sequence>
<name>A0A562JHR4_9FIRM</name>
<proteinExistence type="predicted"/>
<organism evidence="1 2">
    <name type="scientific">Sedimentibacter saalensis</name>
    <dbReference type="NCBI Taxonomy" id="130788"/>
    <lineage>
        <taxon>Bacteria</taxon>
        <taxon>Bacillati</taxon>
        <taxon>Bacillota</taxon>
        <taxon>Tissierellia</taxon>
        <taxon>Sedimentibacter</taxon>
    </lineage>
</organism>